<feature type="compositionally biased region" description="Polar residues" evidence="1">
    <location>
        <begin position="1"/>
        <end position="17"/>
    </location>
</feature>
<dbReference type="CDD" id="cd00303">
    <property type="entry name" value="retropepsin_like"/>
    <property type="match status" value="1"/>
</dbReference>
<reference evidence="2" key="1">
    <citation type="submission" date="2025-08" db="UniProtKB">
        <authorList>
            <consortium name="RefSeq"/>
        </authorList>
    </citation>
    <scope>IDENTIFICATION</scope>
</reference>
<dbReference type="PaxDb" id="4097-A0A1S3XAP0"/>
<evidence type="ECO:0000256" key="1">
    <source>
        <dbReference type="SAM" id="MobiDB-lite"/>
    </source>
</evidence>
<feature type="region of interest" description="Disordered" evidence="1">
    <location>
        <begin position="80"/>
        <end position="147"/>
    </location>
</feature>
<proteinExistence type="predicted"/>
<dbReference type="RefSeq" id="XP_016437000.1">
    <property type="nucleotide sequence ID" value="XM_016581514.1"/>
</dbReference>
<organism evidence="2">
    <name type="scientific">Nicotiana tabacum</name>
    <name type="common">Common tobacco</name>
    <dbReference type="NCBI Taxonomy" id="4097"/>
    <lineage>
        <taxon>Eukaryota</taxon>
        <taxon>Viridiplantae</taxon>
        <taxon>Streptophyta</taxon>
        <taxon>Embryophyta</taxon>
        <taxon>Tracheophyta</taxon>
        <taxon>Spermatophyta</taxon>
        <taxon>Magnoliopsida</taxon>
        <taxon>eudicotyledons</taxon>
        <taxon>Gunneridae</taxon>
        <taxon>Pentapetalae</taxon>
        <taxon>asterids</taxon>
        <taxon>lamiids</taxon>
        <taxon>Solanales</taxon>
        <taxon>Solanaceae</taxon>
        <taxon>Nicotianoideae</taxon>
        <taxon>Nicotianeae</taxon>
        <taxon>Nicotiana</taxon>
    </lineage>
</organism>
<dbReference type="OrthoDB" id="1265862at2759"/>
<evidence type="ECO:0000313" key="2">
    <source>
        <dbReference type="RefSeq" id="XP_016437000.1"/>
    </source>
</evidence>
<dbReference type="PANTHER" id="PTHR33067:SF32">
    <property type="entry name" value="ASPARTIC PEPTIDASE DDI1-TYPE DOMAIN-CONTAINING PROTEIN"/>
    <property type="match status" value="1"/>
</dbReference>
<dbReference type="AlphaFoldDB" id="A0A1S3XAP0"/>
<feature type="region of interest" description="Disordered" evidence="1">
    <location>
        <begin position="1"/>
        <end position="53"/>
    </location>
</feature>
<gene>
    <name evidence="2" type="primary">LOC107763087</name>
</gene>
<sequence length="292" mass="32972">MNQHAQYGNTYNPNWKNHPNIFWGGNQATQNHYRPQGNYSQPQKPPQQVEESTNDLLKKLLLDNQQLRTDFKNLERQVGQLASNQNNRHAGALPSDTEKNRQVNAVTLRNGRELEEVPKNRRDKPTPEGELIPKATPESNKDDASSEPYIKDIVAHKRILTEFETVALTEECTSRVQNKLPQKLKDPGIFTIPVRIGNIDMGCALCDLGASINLMPLFLFKKLGLGDPRPTTVMLQLADRSIAYPEGVMEDVLLQIRKFIFPVDFIILDYEADEQVPIILGRPLLATGDAII</sequence>
<feature type="compositionally biased region" description="Polar residues" evidence="1">
    <location>
        <begin position="26"/>
        <end position="42"/>
    </location>
</feature>
<protein>
    <submittedName>
        <fullName evidence="2">Uncharacterized protein</fullName>
    </submittedName>
</protein>
<dbReference type="KEGG" id="nta:107763087"/>
<dbReference type="PANTHER" id="PTHR33067">
    <property type="entry name" value="RNA-DIRECTED DNA POLYMERASE-RELATED"/>
    <property type="match status" value="1"/>
</dbReference>
<dbReference type="Gene3D" id="2.40.70.10">
    <property type="entry name" value="Acid Proteases"/>
    <property type="match status" value="1"/>
</dbReference>
<dbReference type="InterPro" id="IPR021109">
    <property type="entry name" value="Peptidase_aspartic_dom_sf"/>
</dbReference>
<name>A0A1S3XAP0_TOBAC</name>
<accession>A0A1S3XAP0</accession>
<feature type="compositionally biased region" description="Basic and acidic residues" evidence="1">
    <location>
        <begin position="110"/>
        <end position="127"/>
    </location>
</feature>